<organism evidence="1 2">
    <name type="scientific">Rhizomicrobium electricum</name>
    <dbReference type="NCBI Taxonomy" id="480070"/>
    <lineage>
        <taxon>Bacteria</taxon>
        <taxon>Pseudomonadati</taxon>
        <taxon>Pseudomonadota</taxon>
        <taxon>Alphaproteobacteria</taxon>
        <taxon>Micropepsales</taxon>
        <taxon>Micropepsaceae</taxon>
        <taxon>Rhizomicrobium</taxon>
    </lineage>
</organism>
<dbReference type="Proteomes" id="UP001499951">
    <property type="component" value="Unassembled WGS sequence"/>
</dbReference>
<accession>A0ABN1F8Q5</accession>
<comment type="caution">
    <text evidence="1">The sequence shown here is derived from an EMBL/GenBank/DDBJ whole genome shotgun (WGS) entry which is preliminary data.</text>
</comment>
<evidence type="ECO:0000313" key="2">
    <source>
        <dbReference type="Proteomes" id="UP001499951"/>
    </source>
</evidence>
<keyword evidence="2" id="KW-1185">Reference proteome</keyword>
<evidence type="ECO:0000313" key="1">
    <source>
        <dbReference type="EMBL" id="GAA0584815.1"/>
    </source>
</evidence>
<protein>
    <submittedName>
        <fullName evidence="1">Uncharacterized protein</fullName>
    </submittedName>
</protein>
<sequence length="120" mass="12686">MFIPGRIVSLSDGKILPMQIELSYGSGHMKAVNPDTGETFDGIYTAINETKSSQVSRPTLFGDQDVASETTVSDVSQSSAVLVGNKGTVIDVKMTIKAGAPPIGYGDGVDNAGKKYRIQF</sequence>
<reference evidence="1 2" key="1">
    <citation type="journal article" date="2019" name="Int. J. Syst. Evol. Microbiol.">
        <title>The Global Catalogue of Microorganisms (GCM) 10K type strain sequencing project: providing services to taxonomists for standard genome sequencing and annotation.</title>
        <authorList>
            <consortium name="The Broad Institute Genomics Platform"/>
            <consortium name="The Broad Institute Genome Sequencing Center for Infectious Disease"/>
            <person name="Wu L."/>
            <person name="Ma J."/>
        </authorList>
    </citation>
    <scope>NUCLEOTIDE SEQUENCE [LARGE SCALE GENOMIC DNA]</scope>
    <source>
        <strain evidence="1 2">JCM 15089</strain>
    </source>
</reference>
<dbReference type="EMBL" id="BAAADD010000011">
    <property type="protein sequence ID" value="GAA0584815.1"/>
    <property type="molecule type" value="Genomic_DNA"/>
</dbReference>
<gene>
    <name evidence="1" type="ORF">GCM10008942_37140</name>
</gene>
<proteinExistence type="predicted"/>
<name>A0ABN1F8Q5_9PROT</name>